<evidence type="ECO:0000256" key="3">
    <source>
        <dbReference type="ARBA" id="ARBA00022692"/>
    </source>
</evidence>
<dbReference type="EMBL" id="WJXA01000002">
    <property type="protein sequence ID" value="KAF7149831.1"/>
    <property type="molecule type" value="Genomic_DNA"/>
</dbReference>
<keyword evidence="7" id="KW-0472">Membrane</keyword>
<evidence type="ECO:0000256" key="7">
    <source>
        <dbReference type="ARBA" id="ARBA00023136"/>
    </source>
</evidence>
<evidence type="ECO:0000313" key="10">
    <source>
        <dbReference type="EMBL" id="KAF7149831.1"/>
    </source>
</evidence>
<evidence type="ECO:0000256" key="2">
    <source>
        <dbReference type="ARBA" id="ARBA00022614"/>
    </source>
</evidence>
<accession>A0A834HKS4</accession>
<evidence type="ECO:0000256" key="1">
    <source>
        <dbReference type="ARBA" id="ARBA00004479"/>
    </source>
</evidence>
<dbReference type="InterPro" id="IPR001611">
    <property type="entry name" value="Leu-rich_rpt"/>
</dbReference>
<dbReference type="Pfam" id="PF08263">
    <property type="entry name" value="LRRNT_2"/>
    <property type="match status" value="1"/>
</dbReference>
<dbReference type="InterPro" id="IPR032675">
    <property type="entry name" value="LRR_dom_sf"/>
</dbReference>
<dbReference type="SUPFAM" id="SSF52058">
    <property type="entry name" value="L domain-like"/>
    <property type="match status" value="1"/>
</dbReference>
<keyword evidence="8" id="KW-0325">Glycoprotein</keyword>
<dbReference type="Pfam" id="PF00560">
    <property type="entry name" value="LRR_1"/>
    <property type="match status" value="1"/>
</dbReference>
<dbReference type="GO" id="GO:0016020">
    <property type="term" value="C:membrane"/>
    <property type="evidence" value="ECO:0007669"/>
    <property type="project" value="UniProtKB-SubCell"/>
</dbReference>
<dbReference type="PANTHER" id="PTHR48063:SF101">
    <property type="entry name" value="LRR RECEPTOR-LIKE SERINE_THREONINE-PROTEIN KINASE FLS2"/>
    <property type="match status" value="1"/>
</dbReference>
<dbReference type="InterPro" id="IPR046956">
    <property type="entry name" value="RLP23-like"/>
</dbReference>
<organism evidence="10 11">
    <name type="scientific">Rhododendron simsii</name>
    <name type="common">Sims's rhododendron</name>
    <dbReference type="NCBI Taxonomy" id="118357"/>
    <lineage>
        <taxon>Eukaryota</taxon>
        <taxon>Viridiplantae</taxon>
        <taxon>Streptophyta</taxon>
        <taxon>Embryophyta</taxon>
        <taxon>Tracheophyta</taxon>
        <taxon>Spermatophyta</taxon>
        <taxon>Magnoliopsida</taxon>
        <taxon>eudicotyledons</taxon>
        <taxon>Gunneridae</taxon>
        <taxon>Pentapetalae</taxon>
        <taxon>asterids</taxon>
        <taxon>Ericales</taxon>
        <taxon>Ericaceae</taxon>
        <taxon>Ericoideae</taxon>
        <taxon>Rhodoreae</taxon>
        <taxon>Rhododendron</taxon>
    </lineage>
</organism>
<evidence type="ECO:0000256" key="8">
    <source>
        <dbReference type="ARBA" id="ARBA00023180"/>
    </source>
</evidence>
<gene>
    <name evidence="10" type="ORF">RHSIM_Rhsim02G0045500</name>
</gene>
<dbReference type="AlphaFoldDB" id="A0A834HKS4"/>
<keyword evidence="11" id="KW-1185">Reference proteome</keyword>
<sequence>MKYWNRPEGILPSFPCSTQVSQLISARVGDHAETIRCIERERQALLNFKQDLIHDYGRLSSWGSTKDCCKWEGVHCSNHNTTTSHITMLDLHTDDYLLYQHLGGKISPSLHELHHLSKATGWVQYINNLPLLKELHLSECSLPNITHSSSFRSNSSVSLSFIDLSSNSLSSSIYNWLFNFSSSLAYIDLGSNELKGSILDAFGDMFSLTILSLPWNQLEGGLPKSFANSSHLRSLDLFCNNLMEEPRVFAKNVWGKEFIREFGFIFQPA</sequence>
<keyword evidence="4" id="KW-0732">Signal</keyword>
<dbReference type="InterPro" id="IPR013210">
    <property type="entry name" value="LRR_N_plant-typ"/>
</dbReference>
<dbReference type="Gene3D" id="3.80.10.10">
    <property type="entry name" value="Ribonuclease Inhibitor"/>
    <property type="match status" value="1"/>
</dbReference>
<protein>
    <recommendedName>
        <fullName evidence="9">Leucine-rich repeat-containing N-terminal plant-type domain-containing protein</fullName>
    </recommendedName>
</protein>
<dbReference type="OrthoDB" id="1600340at2759"/>
<comment type="caution">
    <text evidence="10">The sequence shown here is derived from an EMBL/GenBank/DDBJ whole genome shotgun (WGS) entry which is preliminary data.</text>
</comment>
<evidence type="ECO:0000256" key="5">
    <source>
        <dbReference type="ARBA" id="ARBA00022737"/>
    </source>
</evidence>
<keyword evidence="5" id="KW-0677">Repeat</keyword>
<evidence type="ECO:0000256" key="4">
    <source>
        <dbReference type="ARBA" id="ARBA00022729"/>
    </source>
</evidence>
<evidence type="ECO:0000313" key="11">
    <source>
        <dbReference type="Proteomes" id="UP000626092"/>
    </source>
</evidence>
<dbReference type="Proteomes" id="UP000626092">
    <property type="component" value="Unassembled WGS sequence"/>
</dbReference>
<evidence type="ECO:0000256" key="6">
    <source>
        <dbReference type="ARBA" id="ARBA00022989"/>
    </source>
</evidence>
<evidence type="ECO:0000259" key="9">
    <source>
        <dbReference type="Pfam" id="PF08263"/>
    </source>
</evidence>
<keyword evidence="6" id="KW-1133">Transmembrane helix</keyword>
<keyword evidence="3" id="KW-0812">Transmembrane</keyword>
<comment type="subcellular location">
    <subcellularLocation>
        <location evidence="1">Membrane</location>
        <topology evidence="1">Single-pass type I membrane protein</topology>
    </subcellularLocation>
</comment>
<proteinExistence type="predicted"/>
<reference evidence="10" key="1">
    <citation type="submission" date="2019-11" db="EMBL/GenBank/DDBJ databases">
        <authorList>
            <person name="Liu Y."/>
            <person name="Hou J."/>
            <person name="Li T.-Q."/>
            <person name="Guan C.-H."/>
            <person name="Wu X."/>
            <person name="Wu H.-Z."/>
            <person name="Ling F."/>
            <person name="Zhang R."/>
            <person name="Shi X.-G."/>
            <person name="Ren J.-P."/>
            <person name="Chen E.-F."/>
            <person name="Sun J.-M."/>
        </authorList>
    </citation>
    <scope>NUCLEOTIDE SEQUENCE</scope>
    <source>
        <strain evidence="10">Adult_tree_wgs_1</strain>
        <tissue evidence="10">Leaves</tissue>
    </source>
</reference>
<keyword evidence="2" id="KW-0433">Leucine-rich repeat</keyword>
<dbReference type="PANTHER" id="PTHR48063">
    <property type="entry name" value="LRR RECEPTOR-LIKE KINASE"/>
    <property type="match status" value="1"/>
</dbReference>
<name>A0A834HKS4_RHOSS</name>
<feature type="domain" description="Leucine-rich repeat-containing N-terminal plant-type" evidence="9">
    <location>
        <begin position="40"/>
        <end position="77"/>
    </location>
</feature>